<feature type="non-terminal residue" evidence="1">
    <location>
        <position position="37"/>
    </location>
</feature>
<gene>
    <name evidence="1" type="ORF">METZ01_LOCUS271025</name>
</gene>
<name>A0A382K687_9ZZZZ</name>
<proteinExistence type="predicted"/>
<reference evidence="1" key="1">
    <citation type="submission" date="2018-05" db="EMBL/GenBank/DDBJ databases">
        <authorList>
            <person name="Lanie J.A."/>
            <person name="Ng W.-L."/>
            <person name="Kazmierczak K.M."/>
            <person name="Andrzejewski T.M."/>
            <person name="Davidsen T.M."/>
            <person name="Wayne K.J."/>
            <person name="Tettelin H."/>
            <person name="Glass J.I."/>
            <person name="Rusch D."/>
            <person name="Podicherti R."/>
            <person name="Tsui H.-C.T."/>
            <person name="Winkler M.E."/>
        </authorList>
    </citation>
    <scope>NUCLEOTIDE SEQUENCE</scope>
</reference>
<sequence length="37" mass="4015">MKPGEGIVVVDCSVSGIEISYSERGTSPKQNSTEHRH</sequence>
<protein>
    <submittedName>
        <fullName evidence="1">Uncharacterized protein</fullName>
    </submittedName>
</protein>
<accession>A0A382K687</accession>
<organism evidence="1">
    <name type="scientific">marine metagenome</name>
    <dbReference type="NCBI Taxonomy" id="408172"/>
    <lineage>
        <taxon>unclassified sequences</taxon>
        <taxon>metagenomes</taxon>
        <taxon>ecological metagenomes</taxon>
    </lineage>
</organism>
<dbReference type="EMBL" id="UINC01077756">
    <property type="protein sequence ID" value="SVC18171.1"/>
    <property type="molecule type" value="Genomic_DNA"/>
</dbReference>
<dbReference type="AlphaFoldDB" id="A0A382K687"/>
<evidence type="ECO:0000313" key="1">
    <source>
        <dbReference type="EMBL" id="SVC18171.1"/>
    </source>
</evidence>